<protein>
    <submittedName>
        <fullName evidence="1">Uncharacterized protein</fullName>
    </submittedName>
</protein>
<name>A0A0V0R0H4_PSEPJ</name>
<dbReference type="Proteomes" id="UP000054937">
    <property type="component" value="Unassembled WGS sequence"/>
</dbReference>
<keyword evidence="2" id="KW-1185">Reference proteome</keyword>
<dbReference type="AlphaFoldDB" id="A0A0V0R0H4"/>
<evidence type="ECO:0000313" key="1">
    <source>
        <dbReference type="EMBL" id="KRX08004.1"/>
    </source>
</evidence>
<sequence>MVKLEENNNQKHCGYRLIQSQNVEINNIKSQNPDKINQTRDYLNLNNPCQNQRIDKKKIEENSIQITYLDKQLQNMKQNNTGIILKENTGEKFKNNKKIDYQQQNYKIQELLNNPKNQRLEKIYESNQSLKNVHCQEQQKIKNFEKKVLRVFALKFLRTQLNQYCIFNSRIKCFDKFLEFKRNLLKLLNEAQ</sequence>
<gene>
    <name evidence="1" type="ORF">PPERSA_06182</name>
</gene>
<organism evidence="1 2">
    <name type="scientific">Pseudocohnilembus persalinus</name>
    <name type="common">Ciliate</name>
    <dbReference type="NCBI Taxonomy" id="266149"/>
    <lineage>
        <taxon>Eukaryota</taxon>
        <taxon>Sar</taxon>
        <taxon>Alveolata</taxon>
        <taxon>Ciliophora</taxon>
        <taxon>Intramacronucleata</taxon>
        <taxon>Oligohymenophorea</taxon>
        <taxon>Scuticociliatia</taxon>
        <taxon>Philasterida</taxon>
        <taxon>Pseudocohnilembidae</taxon>
        <taxon>Pseudocohnilembus</taxon>
    </lineage>
</organism>
<dbReference type="EMBL" id="LDAU01000076">
    <property type="protein sequence ID" value="KRX08004.1"/>
    <property type="molecule type" value="Genomic_DNA"/>
</dbReference>
<comment type="caution">
    <text evidence="1">The sequence shown here is derived from an EMBL/GenBank/DDBJ whole genome shotgun (WGS) entry which is preliminary data.</text>
</comment>
<accession>A0A0V0R0H4</accession>
<evidence type="ECO:0000313" key="2">
    <source>
        <dbReference type="Proteomes" id="UP000054937"/>
    </source>
</evidence>
<reference evidence="1 2" key="1">
    <citation type="journal article" date="2015" name="Sci. Rep.">
        <title>Genome of the facultative scuticociliatosis pathogen Pseudocohnilembus persalinus provides insight into its virulence through horizontal gene transfer.</title>
        <authorList>
            <person name="Xiong J."/>
            <person name="Wang G."/>
            <person name="Cheng J."/>
            <person name="Tian M."/>
            <person name="Pan X."/>
            <person name="Warren A."/>
            <person name="Jiang C."/>
            <person name="Yuan D."/>
            <person name="Miao W."/>
        </authorList>
    </citation>
    <scope>NUCLEOTIDE SEQUENCE [LARGE SCALE GENOMIC DNA]</scope>
    <source>
        <strain evidence="1">36N120E</strain>
    </source>
</reference>
<proteinExistence type="predicted"/>
<dbReference type="InParanoid" id="A0A0V0R0H4"/>